<reference evidence="2 3" key="1">
    <citation type="submission" date="2018-07" db="EMBL/GenBank/DDBJ databases">
        <title>Marsedoiliclastica nanhaica gen. nov. sp. nov., a novel marine hydrocarbonoclastic bacterium isolated from an in-situ enriched hydrocarbon-degrading consortium in deep-sea sediment.</title>
        <authorList>
            <person name="Dong C."/>
            <person name="Ma T."/>
            <person name="Liu R."/>
            <person name="Shao Z."/>
        </authorList>
    </citation>
    <scope>NUCLEOTIDE SEQUENCE [LARGE SCALE GENOMIC DNA]</scope>
    <source>
        <strain evidence="3">soil36-7</strain>
    </source>
</reference>
<evidence type="ECO:0000313" key="3">
    <source>
        <dbReference type="Proteomes" id="UP000298049"/>
    </source>
</evidence>
<keyword evidence="1" id="KW-0472">Membrane</keyword>
<gene>
    <name evidence="2" type="ORF">soil367_04345</name>
</gene>
<dbReference type="KEGG" id="hmi:soil367_04345"/>
<keyword evidence="1" id="KW-0812">Transmembrane</keyword>
<organism evidence="2 3">
    <name type="scientific">Hydrocarboniclastica marina</name>
    <dbReference type="NCBI Taxonomy" id="2259620"/>
    <lineage>
        <taxon>Bacteria</taxon>
        <taxon>Pseudomonadati</taxon>
        <taxon>Pseudomonadota</taxon>
        <taxon>Gammaproteobacteria</taxon>
        <taxon>Alteromonadales</taxon>
        <taxon>Alteromonadaceae</taxon>
        <taxon>Hydrocarboniclastica</taxon>
    </lineage>
</organism>
<evidence type="ECO:0000256" key="1">
    <source>
        <dbReference type="SAM" id="Phobius"/>
    </source>
</evidence>
<dbReference type="RefSeq" id="WP_136547256.1">
    <property type="nucleotide sequence ID" value="NZ_CP031093.1"/>
</dbReference>
<keyword evidence="1" id="KW-1133">Transmembrane helix</keyword>
<dbReference type="EMBL" id="CP031093">
    <property type="protein sequence ID" value="QCF25221.1"/>
    <property type="molecule type" value="Genomic_DNA"/>
</dbReference>
<accession>A0A4P7XEA6</accession>
<keyword evidence="3" id="KW-1185">Reference proteome</keyword>
<name>A0A4P7XEA6_9ALTE</name>
<evidence type="ECO:0000313" key="2">
    <source>
        <dbReference type="EMBL" id="QCF25221.1"/>
    </source>
</evidence>
<dbReference type="AlphaFoldDB" id="A0A4P7XEA6"/>
<feature type="transmembrane region" description="Helical" evidence="1">
    <location>
        <begin position="6"/>
        <end position="26"/>
    </location>
</feature>
<sequence>MMEQQMTGTGLLGMLITGIILVVPFWKICKKAGYPAPLSLLVLIPLVNLGLFYFLAFADWPVFRSQEIARAEK</sequence>
<feature type="transmembrane region" description="Helical" evidence="1">
    <location>
        <begin position="38"/>
        <end position="58"/>
    </location>
</feature>
<proteinExistence type="predicted"/>
<protein>
    <submittedName>
        <fullName evidence="2">Uncharacterized protein</fullName>
    </submittedName>
</protein>
<dbReference type="Proteomes" id="UP000298049">
    <property type="component" value="Chromosome"/>
</dbReference>